<dbReference type="Pfam" id="PF02355">
    <property type="entry name" value="SecD_SecF_C"/>
    <property type="match status" value="2"/>
</dbReference>
<dbReference type="PANTHER" id="PTHR30081:SF1">
    <property type="entry name" value="PROTEIN TRANSLOCASE SUBUNIT SECD"/>
    <property type="match status" value="1"/>
</dbReference>
<dbReference type="InterPro" id="IPR005665">
    <property type="entry name" value="SecF_bac"/>
</dbReference>
<proteinExistence type="predicted"/>
<gene>
    <name evidence="11" type="ORF">BLA55_00835</name>
</gene>
<feature type="transmembrane region" description="Helical" evidence="9">
    <location>
        <begin position="358"/>
        <end position="378"/>
    </location>
</feature>
<dbReference type="OrthoDB" id="9805019at2"/>
<keyword evidence="2" id="KW-0813">Transport</keyword>
<protein>
    <submittedName>
        <fullName evidence="11">Protein translocase subunit SecDF</fullName>
    </submittedName>
</protein>
<keyword evidence="8 9" id="KW-0472">Membrane</keyword>
<dbReference type="EMBL" id="CP017813">
    <property type="protein sequence ID" value="APJ38231.1"/>
    <property type="molecule type" value="Genomic_DNA"/>
</dbReference>
<dbReference type="Proteomes" id="UP000184322">
    <property type="component" value="Chromosome"/>
</dbReference>
<dbReference type="STRING" id="48003.BLA55_00835"/>
<evidence type="ECO:0000256" key="6">
    <source>
        <dbReference type="ARBA" id="ARBA00022989"/>
    </source>
</evidence>
<feature type="transmembrane region" description="Helical" evidence="9">
    <location>
        <begin position="528"/>
        <end position="549"/>
    </location>
</feature>
<dbReference type="GO" id="GO:0015450">
    <property type="term" value="F:protein-transporting ATPase activity"/>
    <property type="evidence" value="ECO:0007669"/>
    <property type="project" value="InterPro"/>
</dbReference>
<keyword evidence="6 9" id="KW-1133">Transmembrane helix</keyword>
<evidence type="ECO:0000259" key="10">
    <source>
        <dbReference type="Pfam" id="PF02355"/>
    </source>
</evidence>
<keyword evidence="7" id="KW-0811">Translocation</keyword>
<evidence type="ECO:0000256" key="4">
    <source>
        <dbReference type="ARBA" id="ARBA00022692"/>
    </source>
</evidence>
<feature type="transmembrane region" description="Helical" evidence="9">
    <location>
        <begin position="665"/>
        <end position="685"/>
    </location>
</feature>
<keyword evidence="5" id="KW-0653">Protein transport</keyword>
<feature type="transmembrane region" description="Helical" evidence="9">
    <location>
        <begin position="719"/>
        <end position="741"/>
    </location>
</feature>
<evidence type="ECO:0000256" key="1">
    <source>
        <dbReference type="ARBA" id="ARBA00004651"/>
    </source>
</evidence>
<dbReference type="InterPro" id="IPR022813">
    <property type="entry name" value="SecD/SecF_arch_bac"/>
</dbReference>
<feature type="transmembrane region" description="Helical" evidence="9">
    <location>
        <begin position="692"/>
        <end position="713"/>
    </location>
</feature>
<dbReference type="InterPro" id="IPR048634">
    <property type="entry name" value="SecD_SecF_C"/>
</dbReference>
<evidence type="ECO:0000256" key="3">
    <source>
        <dbReference type="ARBA" id="ARBA00022475"/>
    </source>
</evidence>
<reference evidence="12" key="1">
    <citation type="submission" date="2016-10" db="EMBL/GenBank/DDBJ databases">
        <authorList>
            <person name="Beylefeld A."/>
            <person name="Abolnik C."/>
        </authorList>
    </citation>
    <scope>NUCLEOTIDE SEQUENCE [LARGE SCALE GENOMIC DNA]</scope>
    <source>
        <strain evidence="12">B359_6</strain>
    </source>
</reference>
<dbReference type="Gene3D" id="3.30.1360.200">
    <property type="match status" value="1"/>
</dbReference>
<dbReference type="GO" id="GO:0006886">
    <property type="term" value="P:intracellular protein transport"/>
    <property type="evidence" value="ECO:0007669"/>
    <property type="project" value="InterPro"/>
</dbReference>
<dbReference type="Gene3D" id="1.20.1640.10">
    <property type="entry name" value="Multidrug efflux transporter AcrB transmembrane domain"/>
    <property type="match status" value="2"/>
</dbReference>
<sequence length="864" mass="96036">MKDKLKSLLTLTNWKRLIISAITLIATVLAIVFGSVFFVSKNPNKSIEYGGGIEVLVQVKKDNKSADVELTNKVSDSLYDRLNAGGLSNVNVSSEGDGKIRVTKSGNLTDTQRKDFEEKIARKPILTVTDIDVKPLFYNGQFQENGSLEVGTPSSWIPPFQENGAKYGGNVNGQNTVNLTLKDSDAQAAWTKATEYISSKASTNQNYILIWSDIEGALELAKTKYPDDWEKSKHNLYNFMHVNNEAMTYTTDSNGQIKVLQNTLKESEFNAKKYLISVARVSEPLNTKTVSISGSFTPSEATQLANDINYGLSDYDLVVLSSVYVNQSLNDSAFQSAMLAGLVVFVLIAIFMIVNYGLLGALSTISIALYIFLTLLMFTVLRGEYSPSTIAALIIGIGISVDANIITFERLKNEIYAGDTIKKAYRNANRFSLSSIIDANITTIIVAFALFYFGTKSVKGFSISLMLSIIFTLLVMLVFTRFMSSLIVGSGILQNRLWLLAGVHKKNIKRDNSQKFYIRFNYIKHAKWFALSSLILIIVGVIVFVSIGLQSSSIFDGLNRSIEFKGGVSVIISGNTETQSLISQIRAEQIKEFLVANAQKWNVSDIENLITIQKTDNATNNYAVLFKTTQDLSDTIAQIQSDIRNQFSDVSVISYTVSSREANELVLNALLAVSVSFIGIILYTLLRMRWTYSIAAIIGLLHDLILVVAFIVLTRLEVSSIIVAAMLSIVGFSINDTIVTFDRIKEIITHQYSSQKVLSRDDIKTIANKAIYSTIKRSFYTTLTTMISVVILLLFKNATDFSFNITILFGMAVGAYSSIFICSWIWTILENIRQKGIKHRINTGYWNVNNPVEQTFKGINDFQP</sequence>
<feature type="transmembrane region" description="Helical" evidence="9">
    <location>
        <begin position="801"/>
        <end position="829"/>
    </location>
</feature>
<dbReference type="KEGG" id="mpul:BLA55_00835"/>
<feature type="transmembrane region" description="Helical" evidence="9">
    <location>
        <begin position="333"/>
        <end position="351"/>
    </location>
</feature>
<feature type="transmembrane region" description="Helical" evidence="9">
    <location>
        <begin position="21"/>
        <end position="39"/>
    </location>
</feature>
<name>A0A1L4FRK4_9BACT</name>
<dbReference type="NCBIfam" id="TIGR00966">
    <property type="entry name" value="transloc_SecF"/>
    <property type="match status" value="1"/>
</dbReference>
<dbReference type="NCBIfam" id="NF009582">
    <property type="entry name" value="PRK13024.1-2"/>
    <property type="match status" value="1"/>
</dbReference>
<feature type="domain" description="Protein export membrane protein SecD/SecF C-terminal" evidence="10">
    <location>
        <begin position="646"/>
        <end position="830"/>
    </location>
</feature>
<keyword evidence="3" id="KW-1003">Cell membrane</keyword>
<keyword evidence="12" id="KW-1185">Reference proteome</keyword>
<dbReference type="GO" id="GO:0005886">
    <property type="term" value="C:plasma membrane"/>
    <property type="evidence" value="ECO:0007669"/>
    <property type="project" value="UniProtKB-SubCell"/>
</dbReference>
<comment type="subcellular location">
    <subcellularLocation>
        <location evidence="1">Cell membrane</location>
        <topology evidence="1">Multi-pass membrane protein</topology>
    </subcellularLocation>
</comment>
<organism evidence="11 12">
    <name type="scientific">Mycoplasmopsis pullorum</name>
    <dbReference type="NCBI Taxonomy" id="48003"/>
    <lineage>
        <taxon>Bacteria</taxon>
        <taxon>Bacillati</taxon>
        <taxon>Mycoplasmatota</taxon>
        <taxon>Mycoplasmoidales</taxon>
        <taxon>Metamycoplasmataceae</taxon>
        <taxon>Mycoplasmopsis</taxon>
    </lineage>
</organism>
<dbReference type="PRINTS" id="PR01755">
    <property type="entry name" value="SECFTRNLCASE"/>
</dbReference>
<evidence type="ECO:0000256" key="7">
    <source>
        <dbReference type="ARBA" id="ARBA00023010"/>
    </source>
</evidence>
<feature type="domain" description="Protein export membrane protein SecD/SecF C-terminal" evidence="10">
    <location>
        <begin position="317"/>
        <end position="472"/>
    </location>
</feature>
<feature type="transmembrane region" description="Helical" evidence="9">
    <location>
        <begin position="778"/>
        <end position="795"/>
    </location>
</feature>
<dbReference type="NCBIfam" id="NF046001">
    <property type="entry name" value="SecDF_plasm"/>
    <property type="match status" value="1"/>
</dbReference>
<keyword evidence="4 9" id="KW-0812">Transmembrane</keyword>
<dbReference type="RefSeq" id="WP_073372235.1">
    <property type="nucleotide sequence ID" value="NZ_CP017813.1"/>
</dbReference>
<feature type="transmembrane region" description="Helical" evidence="9">
    <location>
        <begin position="460"/>
        <end position="479"/>
    </location>
</feature>
<accession>A0A1L4FRK4</accession>
<dbReference type="InterPro" id="IPR022645">
    <property type="entry name" value="SecD/SecF_bac"/>
</dbReference>
<feature type="transmembrane region" description="Helical" evidence="9">
    <location>
        <begin position="390"/>
        <end position="411"/>
    </location>
</feature>
<evidence type="ECO:0000313" key="11">
    <source>
        <dbReference type="EMBL" id="APJ38231.1"/>
    </source>
</evidence>
<evidence type="ECO:0000256" key="2">
    <source>
        <dbReference type="ARBA" id="ARBA00022448"/>
    </source>
</evidence>
<evidence type="ECO:0000256" key="5">
    <source>
        <dbReference type="ARBA" id="ARBA00022927"/>
    </source>
</evidence>
<evidence type="ECO:0000256" key="8">
    <source>
        <dbReference type="ARBA" id="ARBA00023136"/>
    </source>
</evidence>
<dbReference type="AlphaFoldDB" id="A0A1L4FRK4"/>
<dbReference type="SUPFAM" id="SSF82866">
    <property type="entry name" value="Multidrug efflux transporter AcrB transmembrane domain"/>
    <property type="match status" value="2"/>
</dbReference>
<feature type="transmembrane region" description="Helical" evidence="9">
    <location>
        <begin position="431"/>
        <end position="454"/>
    </location>
</feature>
<evidence type="ECO:0000256" key="9">
    <source>
        <dbReference type="SAM" id="Phobius"/>
    </source>
</evidence>
<evidence type="ECO:0000313" key="12">
    <source>
        <dbReference type="Proteomes" id="UP000184322"/>
    </source>
</evidence>
<dbReference type="PANTHER" id="PTHR30081">
    <property type="entry name" value="PROTEIN-EXPORT MEMBRANE PROTEIN SEC"/>
    <property type="match status" value="1"/>
</dbReference>